<reference evidence="1 2" key="1">
    <citation type="submission" date="2015-12" db="EMBL/GenBank/DDBJ databases">
        <title>In silico genomic study of Pseudomonas phage SM1.</title>
        <authorList>
            <person name="Zawawi N.A.M."/>
            <person name="Mat-Arip Y."/>
            <person name="Wan-Jauhari W.K."/>
            <person name="Fauzi A.A."/>
            <person name="Yee F.J."/>
        </authorList>
    </citation>
    <scope>NUCLEOTIDE SEQUENCE [LARGE SCALE GENOMIC DNA]</scope>
</reference>
<dbReference type="EMBL" id="KU245542">
    <property type="protein sequence ID" value="ALT58026.1"/>
    <property type="molecule type" value="Genomic_DNA"/>
</dbReference>
<keyword evidence="2" id="KW-1185">Reference proteome</keyword>
<organism evidence="1 2">
    <name type="scientific">Pseudomonas phage SM1</name>
    <dbReference type="NCBI Taxonomy" id="1772332"/>
    <lineage>
        <taxon>Viruses</taxon>
        <taxon>Duplodnaviria</taxon>
        <taxon>Heunggongvirae</taxon>
        <taxon>Uroviricota</taxon>
        <taxon>Caudoviricetes</taxon>
        <taxon>Samunavirus</taxon>
        <taxon>Samunavirus SM1</taxon>
    </lineage>
</organism>
<name>A0A0U2TIT9_9CAUD</name>
<dbReference type="Proteomes" id="UP000224832">
    <property type="component" value="Segment"/>
</dbReference>
<evidence type="ECO:0000313" key="1">
    <source>
        <dbReference type="EMBL" id="ALT58026.1"/>
    </source>
</evidence>
<sequence length="179" mass="19810">MARSKDARRVPKSAFNDLYRRLRVFWVTGALEDSAYVLGVHVLAKMARYDTLEITASWSEFACSVVSAGSEVVVGPVTPNRFFLLGAVQQLHSTVGLLSHLHQDGIEQSIAEARSNGGIAEHFSKLPGPASNIVGMHTLLIFRFEQRCGYDEEKVLEMFREQTSVARMPSWVRAVPSGS</sequence>
<gene>
    <name evidence="1" type="ORF">SM1_033</name>
</gene>
<evidence type="ECO:0000313" key="2">
    <source>
        <dbReference type="Proteomes" id="UP000224832"/>
    </source>
</evidence>
<accession>A0A0U2TIT9</accession>
<protein>
    <submittedName>
        <fullName evidence="1">Uncharacterized protein</fullName>
    </submittedName>
</protein>
<proteinExistence type="predicted"/>